<feature type="domain" description="Glutamyl/glutaminyl-tRNA synthetase class Ib anti-codon binding" evidence="12">
    <location>
        <begin position="353"/>
        <end position="453"/>
    </location>
</feature>
<dbReference type="GO" id="GO:0005524">
    <property type="term" value="F:ATP binding"/>
    <property type="evidence" value="ECO:0007669"/>
    <property type="project" value="UniProtKB-KW"/>
</dbReference>
<dbReference type="Gene3D" id="3.40.50.620">
    <property type="entry name" value="HUPs"/>
    <property type="match status" value="1"/>
</dbReference>
<dbReference type="InterPro" id="IPR020059">
    <property type="entry name" value="Glu/Gln-tRNA-synth_Ib_codon-bd"/>
</dbReference>
<dbReference type="PROSITE" id="PS00178">
    <property type="entry name" value="AA_TRNA_LIGASE_I"/>
    <property type="match status" value="1"/>
</dbReference>
<evidence type="ECO:0000256" key="8">
    <source>
        <dbReference type="ARBA" id="ARBA00048270"/>
    </source>
</evidence>
<keyword evidence="4 10" id="KW-0547">Nucleotide-binding</keyword>
<dbReference type="InterPro" id="IPR020058">
    <property type="entry name" value="Glu/Gln-tRNA-synth_Ib_cat-dom"/>
</dbReference>
<evidence type="ECO:0000256" key="7">
    <source>
        <dbReference type="ARBA" id="ARBA00023146"/>
    </source>
</evidence>
<keyword evidence="7 10" id="KW-0030">Aminoacyl-tRNA synthetase</keyword>
<dbReference type="InterPro" id="IPR014729">
    <property type="entry name" value="Rossmann-like_a/b/a_fold"/>
</dbReference>
<accession>A0A0S7BID9</accession>
<feature type="domain" description="tRNA synthetases class I (E and Q) anti-codon binding" evidence="13">
    <location>
        <begin position="470"/>
        <end position="542"/>
    </location>
</feature>
<keyword evidence="2" id="KW-0963">Cytoplasm</keyword>
<evidence type="ECO:0000259" key="12">
    <source>
        <dbReference type="Pfam" id="PF03950"/>
    </source>
</evidence>
<dbReference type="PANTHER" id="PTHR43097:SF5">
    <property type="entry name" value="GLUTAMATE--TRNA LIGASE"/>
    <property type="match status" value="1"/>
</dbReference>
<comment type="similarity">
    <text evidence="10">Belongs to the class-I aminoacyl-tRNA synthetase family.</text>
</comment>
<feature type="domain" description="Glutamyl/glutaminyl-tRNA synthetase class Ib catalytic" evidence="11">
    <location>
        <begin position="31"/>
        <end position="350"/>
    </location>
</feature>
<dbReference type="NCBIfam" id="NF011291">
    <property type="entry name" value="PRK14703.1"/>
    <property type="match status" value="1"/>
</dbReference>
<proteinExistence type="inferred from homology"/>
<dbReference type="Pfam" id="PF00749">
    <property type="entry name" value="tRNA-synt_1c"/>
    <property type="match status" value="1"/>
</dbReference>
<dbReference type="PANTHER" id="PTHR43097">
    <property type="entry name" value="GLUTAMINE-TRNA LIGASE"/>
    <property type="match status" value="1"/>
</dbReference>
<reference evidence="14" key="1">
    <citation type="submission" date="2015-07" db="EMBL/GenBank/DDBJ databases">
        <title>Draft Genome Sequences of Anaerolinea thermolimosa IMO-1, Bellilinea caldifistulae GOMI-1, Leptolinea tardivitalis YMTK-2, Levilinea saccharolytica KIBI-1,Longilinea arvoryzae KOME-1, Previously Described as Members of the Anaerolineaceae (Chloroflexi).</title>
        <authorList>
            <person name="Sekiguchi Y."/>
            <person name="Ohashi A."/>
            <person name="Matsuura N."/>
            <person name="Tourlousse M.D."/>
        </authorList>
    </citation>
    <scope>NUCLEOTIDE SEQUENCE [LARGE SCALE GENOMIC DNA]</scope>
    <source>
        <strain evidence="14">KOME-1</strain>
    </source>
</reference>
<dbReference type="SUPFAM" id="SSF52374">
    <property type="entry name" value="Nucleotidylyl transferase"/>
    <property type="match status" value="1"/>
</dbReference>
<gene>
    <name evidence="14" type="ORF">LARV_02645</name>
</gene>
<dbReference type="GO" id="GO:0006425">
    <property type="term" value="P:glutaminyl-tRNA aminoacylation"/>
    <property type="evidence" value="ECO:0007669"/>
    <property type="project" value="UniProtKB-UniRule"/>
</dbReference>
<dbReference type="InterPro" id="IPR020056">
    <property type="entry name" value="Rbsml_bL25/Gln-tRNA_synth_N"/>
</dbReference>
<dbReference type="NCBIfam" id="TIGR00440">
    <property type="entry name" value="glnS"/>
    <property type="match status" value="1"/>
</dbReference>
<dbReference type="STRING" id="360412.LARV_02645"/>
<evidence type="ECO:0000313" key="15">
    <source>
        <dbReference type="Proteomes" id="UP000055060"/>
    </source>
</evidence>
<evidence type="ECO:0000256" key="9">
    <source>
        <dbReference type="NCBIfam" id="TIGR00440"/>
    </source>
</evidence>
<evidence type="ECO:0000256" key="4">
    <source>
        <dbReference type="ARBA" id="ARBA00022741"/>
    </source>
</evidence>
<dbReference type="EMBL" id="DF967972">
    <property type="protein sequence ID" value="GAP14868.1"/>
    <property type="molecule type" value="Genomic_DNA"/>
</dbReference>
<evidence type="ECO:0000256" key="2">
    <source>
        <dbReference type="ARBA" id="ARBA00022490"/>
    </source>
</evidence>
<dbReference type="FunFam" id="3.40.50.620:FF:000037">
    <property type="entry name" value="Glutamine--tRNA ligase cytoplasmic"/>
    <property type="match status" value="1"/>
</dbReference>
<dbReference type="GO" id="GO:0004819">
    <property type="term" value="F:glutamine-tRNA ligase activity"/>
    <property type="evidence" value="ECO:0007669"/>
    <property type="project" value="UniProtKB-UniRule"/>
</dbReference>
<evidence type="ECO:0000256" key="1">
    <source>
        <dbReference type="ARBA" id="ARBA00012836"/>
    </source>
</evidence>
<evidence type="ECO:0000259" key="11">
    <source>
        <dbReference type="Pfam" id="PF00749"/>
    </source>
</evidence>
<dbReference type="Pfam" id="PF03950">
    <property type="entry name" value="tRNA-synt_1c_C"/>
    <property type="match status" value="1"/>
</dbReference>
<dbReference type="PRINTS" id="PR00987">
    <property type="entry name" value="TRNASYNTHGLU"/>
</dbReference>
<dbReference type="GO" id="GO:0005829">
    <property type="term" value="C:cytosol"/>
    <property type="evidence" value="ECO:0007669"/>
    <property type="project" value="TreeGrafter"/>
</dbReference>
<evidence type="ECO:0000256" key="6">
    <source>
        <dbReference type="ARBA" id="ARBA00022917"/>
    </source>
</evidence>
<dbReference type="InterPro" id="IPR000924">
    <property type="entry name" value="Glu/Gln-tRNA-synth"/>
</dbReference>
<dbReference type="AlphaFoldDB" id="A0A0S7BID9"/>
<dbReference type="InterPro" id="IPR049437">
    <property type="entry name" value="tRNA-synt_1c_C2"/>
</dbReference>
<evidence type="ECO:0000259" key="13">
    <source>
        <dbReference type="Pfam" id="PF20974"/>
    </source>
</evidence>
<organism evidence="14">
    <name type="scientific">Longilinea arvoryzae</name>
    <dbReference type="NCBI Taxonomy" id="360412"/>
    <lineage>
        <taxon>Bacteria</taxon>
        <taxon>Bacillati</taxon>
        <taxon>Chloroflexota</taxon>
        <taxon>Anaerolineae</taxon>
        <taxon>Anaerolineales</taxon>
        <taxon>Anaerolineaceae</taxon>
        <taxon>Longilinea</taxon>
    </lineage>
</organism>
<dbReference type="InterPro" id="IPR001412">
    <property type="entry name" value="aa-tRNA-synth_I_CS"/>
</dbReference>
<evidence type="ECO:0000256" key="3">
    <source>
        <dbReference type="ARBA" id="ARBA00022598"/>
    </source>
</evidence>
<dbReference type="EC" id="6.1.1.18" evidence="1 9"/>
<dbReference type="InterPro" id="IPR004514">
    <property type="entry name" value="Gln-tRNA-synth"/>
</dbReference>
<sequence length="571" mass="65443">MMDDNSHASRIPSFIREAIAEDLQSGRFNYVRTRLPPEPNGYLHIGHCKAFLIDYFAAQEFGGELYMRFDDTNPAKEETEFVKAIEEDAAWLGIKWAKETFASDYFDLLYEWAVRLIKMGLAYVDDQTQEEMSASRGTLPKGTKWSETAATLKPGVDSPYRNRSVEENLDLLERMKNGEFEEGSRVLRAKIDMQSPNLLLRDPVMYRIMNVSHHRTGDKWHIYPMYDWSHGQNDSMQGITHSLCSNEYIIHRPLYEWFLQQLGAFPSRQIEFSRLNLTYAMMSKRKLRKLVETGVVRGWDDPRLTTLRGLRRRGVPPSAIIDFVTGLGETKNDSWVEMAQFEAVIRDHLNKMALRRMAVLHPLKLVIDNYPEDGVEEMDAINNPEDESAGTRKVPFSKVIYIEQDDFRETPPPKYFRLYPGNEVRLRYAYLVKCVGVVKDEAGNVVEVHCTYDPATRGGNTPDGRKVKSTIHWVSAKHAILAEVRLYDQLFTVDRPDDGDVDSIINPNSLTILESCYVEPALGESNPGDAFQFERTGYFCVDSDSQNGKLVFNRTVGLRDTWGKIEQGGKN</sequence>
<dbReference type="Proteomes" id="UP000055060">
    <property type="component" value="Unassembled WGS sequence"/>
</dbReference>
<keyword evidence="3 10" id="KW-0436">Ligase</keyword>
<comment type="catalytic activity">
    <reaction evidence="8">
        <text>tRNA(Gln) + L-glutamine + ATP = L-glutaminyl-tRNA(Gln) + AMP + diphosphate</text>
        <dbReference type="Rhea" id="RHEA:20121"/>
        <dbReference type="Rhea" id="RHEA-COMP:9662"/>
        <dbReference type="Rhea" id="RHEA-COMP:9681"/>
        <dbReference type="ChEBI" id="CHEBI:30616"/>
        <dbReference type="ChEBI" id="CHEBI:33019"/>
        <dbReference type="ChEBI" id="CHEBI:58359"/>
        <dbReference type="ChEBI" id="CHEBI:78442"/>
        <dbReference type="ChEBI" id="CHEBI:78521"/>
        <dbReference type="ChEBI" id="CHEBI:456215"/>
        <dbReference type="EC" id="6.1.1.18"/>
    </reaction>
</comment>
<keyword evidence="6 10" id="KW-0648">Protein biosynthesis</keyword>
<dbReference type="Pfam" id="PF20974">
    <property type="entry name" value="tRNA-synt_1c_C2"/>
    <property type="match status" value="1"/>
</dbReference>
<keyword evidence="15" id="KW-1185">Reference proteome</keyword>
<dbReference type="InterPro" id="IPR011035">
    <property type="entry name" value="Ribosomal_bL25/Gln-tRNA_synth"/>
</dbReference>
<evidence type="ECO:0000256" key="10">
    <source>
        <dbReference type="RuleBase" id="RU363037"/>
    </source>
</evidence>
<dbReference type="OrthoDB" id="9801560at2"/>
<dbReference type="SUPFAM" id="SSF50715">
    <property type="entry name" value="Ribosomal protein L25-like"/>
    <property type="match status" value="1"/>
</dbReference>
<keyword evidence="5 10" id="KW-0067">ATP-binding</keyword>
<dbReference type="Gene3D" id="2.40.240.10">
    <property type="entry name" value="Ribosomal Protein L25, Chain P"/>
    <property type="match status" value="2"/>
</dbReference>
<evidence type="ECO:0000256" key="5">
    <source>
        <dbReference type="ARBA" id="ARBA00022840"/>
    </source>
</evidence>
<evidence type="ECO:0000313" key="14">
    <source>
        <dbReference type="EMBL" id="GAP14868.1"/>
    </source>
</evidence>
<dbReference type="InterPro" id="IPR050132">
    <property type="entry name" value="Gln/Glu-tRNA_Ligase"/>
</dbReference>
<dbReference type="FunFam" id="2.40.240.10:FF:000001">
    <property type="entry name" value="Glutamine--tRNA ligase"/>
    <property type="match status" value="1"/>
</dbReference>
<protein>
    <recommendedName>
        <fullName evidence="1 9">Glutamine--tRNA ligase</fullName>
        <ecNumber evidence="1 9">6.1.1.18</ecNumber>
    </recommendedName>
</protein>
<name>A0A0S7BID9_9CHLR</name>